<organism evidence="2 3">
    <name type="scientific">Photobacterium atrarenae</name>
    <dbReference type="NCBI Taxonomy" id="865757"/>
    <lineage>
        <taxon>Bacteria</taxon>
        <taxon>Pseudomonadati</taxon>
        <taxon>Pseudomonadota</taxon>
        <taxon>Gammaproteobacteria</taxon>
        <taxon>Vibrionales</taxon>
        <taxon>Vibrionaceae</taxon>
        <taxon>Photobacterium</taxon>
    </lineage>
</organism>
<feature type="region of interest" description="Disordered" evidence="1">
    <location>
        <begin position="182"/>
        <end position="203"/>
    </location>
</feature>
<sequence>MELTQHQLIRLLSEMIQFGTITEVQAKPLRYKVRFDEDRTSDWLRSNVGHAAEVKDWHPMQKGEQVVVLKPFGSHGGVIVASLNQTQFDQPKDNLKLFYREFQDGTWLQYDMENHRLSGEIKGEVDIVADEQFRVAAPKIVLVGDIEHEGKQSTTGDISSGANITAANNISDSVRSMAGDREIYNGHDHNHGDPRTSLANQRQ</sequence>
<feature type="compositionally biased region" description="Basic and acidic residues" evidence="1">
    <location>
        <begin position="182"/>
        <end position="194"/>
    </location>
</feature>
<evidence type="ECO:0000313" key="2">
    <source>
        <dbReference type="EMBL" id="UTV30862.1"/>
    </source>
</evidence>
<dbReference type="RefSeq" id="WP_255392230.1">
    <property type="nucleotide sequence ID" value="NZ_CP101509.1"/>
</dbReference>
<dbReference type="InterPro" id="IPR013046">
    <property type="entry name" value="GpV/Gp45"/>
</dbReference>
<evidence type="ECO:0000313" key="3">
    <source>
        <dbReference type="Proteomes" id="UP001057998"/>
    </source>
</evidence>
<dbReference type="Gene3D" id="2.40.50.230">
    <property type="entry name" value="Gp5 N-terminal domain"/>
    <property type="match status" value="1"/>
</dbReference>
<accession>A0ABY5GNF5</accession>
<evidence type="ECO:0000256" key="1">
    <source>
        <dbReference type="SAM" id="MobiDB-lite"/>
    </source>
</evidence>
<proteinExistence type="predicted"/>
<reference evidence="2" key="1">
    <citation type="submission" date="2022-07" db="EMBL/GenBank/DDBJ databases">
        <title>Genome sequencing of Photobacterium atrarenae GJH2-4.</title>
        <authorList>
            <person name="Park S.-J."/>
        </authorList>
    </citation>
    <scope>NUCLEOTIDE SEQUENCE</scope>
    <source>
        <strain evidence="2">GJH2-4</strain>
    </source>
</reference>
<gene>
    <name evidence="2" type="ORF">NNL38_20105</name>
</gene>
<keyword evidence="3" id="KW-1185">Reference proteome</keyword>
<dbReference type="EMBL" id="CP101509">
    <property type="protein sequence ID" value="UTV30862.1"/>
    <property type="molecule type" value="Genomic_DNA"/>
</dbReference>
<dbReference type="NCBIfam" id="TIGR01644">
    <property type="entry name" value="phage_P2_V"/>
    <property type="match status" value="1"/>
</dbReference>
<dbReference type="Proteomes" id="UP001057998">
    <property type="component" value="Chromosome 2"/>
</dbReference>
<protein>
    <submittedName>
        <fullName evidence="2">Phage baseplate assembly protein V</fullName>
    </submittedName>
</protein>
<dbReference type="InterPro" id="IPR037026">
    <property type="entry name" value="Vgr_OB-fold_dom_sf"/>
</dbReference>
<name>A0ABY5GNF5_9GAMM</name>
<dbReference type="Gene3D" id="6.20.150.10">
    <property type="match status" value="1"/>
</dbReference>